<dbReference type="AlphaFoldDB" id="A0A7C6Z4X7"/>
<sequence>MKIKFGKVSIEVPNEKYLETLFTRPDPEFFKDLFKLTYTSFNNYLEECAECGEKYAKTGKSNRSEDE</sequence>
<name>A0A7C6Z4X7_9FIRM</name>
<organism evidence="1 2">
    <name type="scientific">Desulfitobacterium dehalogenans</name>
    <dbReference type="NCBI Taxonomy" id="36854"/>
    <lineage>
        <taxon>Bacteria</taxon>
        <taxon>Bacillati</taxon>
        <taxon>Bacillota</taxon>
        <taxon>Clostridia</taxon>
        <taxon>Eubacteriales</taxon>
        <taxon>Desulfitobacteriaceae</taxon>
        <taxon>Desulfitobacterium</taxon>
    </lineage>
</organism>
<evidence type="ECO:0000313" key="1">
    <source>
        <dbReference type="EMBL" id="HHY27348.1"/>
    </source>
</evidence>
<evidence type="ECO:0000313" key="2">
    <source>
        <dbReference type="Proteomes" id="UP000553059"/>
    </source>
</evidence>
<proteinExistence type="predicted"/>
<accession>A0A7C6Z4X7</accession>
<gene>
    <name evidence="1" type="ORF">GX523_11525</name>
</gene>
<dbReference type="Proteomes" id="UP000553059">
    <property type="component" value="Unassembled WGS sequence"/>
</dbReference>
<protein>
    <submittedName>
        <fullName evidence="1">Uncharacterized protein</fullName>
    </submittedName>
</protein>
<dbReference type="EMBL" id="DUTF01000251">
    <property type="protein sequence ID" value="HHY27348.1"/>
    <property type="molecule type" value="Genomic_DNA"/>
</dbReference>
<comment type="caution">
    <text evidence="1">The sequence shown here is derived from an EMBL/GenBank/DDBJ whole genome shotgun (WGS) entry which is preliminary data.</text>
</comment>
<reference evidence="1 2" key="1">
    <citation type="journal article" date="2020" name="Biotechnol. Biofuels">
        <title>New insights from the biogas microbiome by comprehensive genome-resolved metagenomics of nearly 1600 species originating from multiple anaerobic digesters.</title>
        <authorList>
            <person name="Campanaro S."/>
            <person name="Treu L."/>
            <person name="Rodriguez-R L.M."/>
            <person name="Kovalovszki A."/>
            <person name="Ziels R.M."/>
            <person name="Maus I."/>
            <person name="Zhu X."/>
            <person name="Kougias P.G."/>
            <person name="Basile A."/>
            <person name="Luo G."/>
            <person name="Schluter A."/>
            <person name="Konstantinidis K.T."/>
            <person name="Angelidaki I."/>
        </authorList>
    </citation>
    <scope>NUCLEOTIDE SEQUENCE [LARGE SCALE GENOMIC DNA]</scope>
    <source>
        <strain evidence="1">AS05jafATM_4</strain>
    </source>
</reference>